<feature type="binding site" evidence="15">
    <location>
        <position position="455"/>
    </location>
    <ligand>
        <name>[4Fe-4S] cluster</name>
        <dbReference type="ChEBI" id="CHEBI:49883"/>
    </ligand>
</feature>
<keyword evidence="3 15" id="KW-0004">4Fe-4S</keyword>
<evidence type="ECO:0000256" key="10">
    <source>
        <dbReference type="ARBA" id="ARBA00023014"/>
    </source>
</evidence>
<evidence type="ECO:0000259" key="16">
    <source>
        <dbReference type="Pfam" id="PF01077"/>
    </source>
</evidence>
<evidence type="ECO:0000256" key="9">
    <source>
        <dbReference type="ARBA" id="ARBA00023004"/>
    </source>
</evidence>
<dbReference type="GO" id="GO:0050661">
    <property type="term" value="F:NADP binding"/>
    <property type="evidence" value="ECO:0007669"/>
    <property type="project" value="InterPro"/>
</dbReference>
<dbReference type="HAMAP" id="MF_01540">
    <property type="entry name" value="CysI"/>
    <property type="match status" value="1"/>
</dbReference>
<evidence type="ECO:0000256" key="12">
    <source>
        <dbReference type="ARBA" id="ARBA00052219"/>
    </source>
</evidence>
<dbReference type="Pfam" id="PF03460">
    <property type="entry name" value="NIR_SIR_ferr"/>
    <property type="match status" value="2"/>
</dbReference>
<dbReference type="AlphaFoldDB" id="A0A1G7Q4B2"/>
<dbReference type="GO" id="GO:0019344">
    <property type="term" value="P:cysteine biosynthetic process"/>
    <property type="evidence" value="ECO:0007669"/>
    <property type="project" value="UniProtKB-KW"/>
</dbReference>
<dbReference type="InterPro" id="IPR006067">
    <property type="entry name" value="NO2/SO3_Rdtase_4Fe4S_dom"/>
</dbReference>
<evidence type="ECO:0000256" key="14">
    <source>
        <dbReference type="ARBA" id="ARBA00062253"/>
    </source>
</evidence>
<feature type="binding site" evidence="15">
    <location>
        <position position="494"/>
    </location>
    <ligand>
        <name>[4Fe-4S] cluster</name>
        <dbReference type="ChEBI" id="CHEBI:49883"/>
    </ligand>
</feature>
<evidence type="ECO:0000256" key="4">
    <source>
        <dbReference type="ARBA" id="ARBA00022605"/>
    </source>
</evidence>
<protein>
    <recommendedName>
        <fullName evidence="15">Sulfite reductase [NADPH] hemoprotein beta-component</fullName>
        <shortName evidence="15">SiR-HP</shortName>
        <shortName evidence="15">SiRHP</shortName>
        <ecNumber evidence="15">1.8.1.2</ecNumber>
    </recommendedName>
</protein>
<evidence type="ECO:0000256" key="8">
    <source>
        <dbReference type="ARBA" id="ARBA00023002"/>
    </source>
</evidence>
<feature type="domain" description="Nitrite/sulphite reductase 4Fe-4S" evidence="16">
    <location>
        <begin position="183"/>
        <end position="342"/>
    </location>
</feature>
<evidence type="ECO:0000313" key="19">
    <source>
        <dbReference type="Proteomes" id="UP000199415"/>
    </source>
</evidence>
<evidence type="ECO:0000256" key="1">
    <source>
        <dbReference type="ARBA" id="ARBA00004774"/>
    </source>
</evidence>
<feature type="binding site" description="axial binding residue" evidence="15">
    <location>
        <position position="498"/>
    </location>
    <ligand>
        <name>siroheme</name>
        <dbReference type="ChEBI" id="CHEBI:60052"/>
    </ligand>
    <ligandPart>
        <name>Fe</name>
        <dbReference type="ChEBI" id="CHEBI:18248"/>
    </ligandPart>
</feature>
<keyword evidence="7 15" id="KW-0521">NADP</keyword>
<keyword evidence="6 15" id="KW-0479">Metal-binding</keyword>
<reference evidence="18 19" key="1">
    <citation type="submission" date="2016-10" db="EMBL/GenBank/DDBJ databases">
        <authorList>
            <person name="de Groot N.N."/>
        </authorList>
    </citation>
    <scope>NUCLEOTIDE SEQUENCE [LARGE SCALE GENOMIC DNA]</scope>
    <source>
        <strain evidence="18 19">DSM 25584</strain>
    </source>
</reference>
<dbReference type="InterPro" id="IPR011786">
    <property type="entry name" value="CysI"/>
</dbReference>
<feature type="binding site" evidence="15">
    <location>
        <position position="498"/>
    </location>
    <ligand>
        <name>[4Fe-4S] cluster</name>
        <dbReference type="ChEBI" id="CHEBI:49883"/>
    </ligand>
</feature>
<dbReference type="RefSeq" id="WP_090019340.1">
    <property type="nucleotide sequence ID" value="NZ_FNCE01000003.1"/>
</dbReference>
<dbReference type="GO" id="GO:0050311">
    <property type="term" value="F:sulfite reductase (ferredoxin) activity"/>
    <property type="evidence" value="ECO:0007669"/>
    <property type="project" value="TreeGrafter"/>
</dbReference>
<keyword evidence="9 15" id="KW-0408">Iron</keyword>
<comment type="pathway">
    <text evidence="1 15">Sulfur metabolism; hydrogen sulfide biosynthesis; hydrogen sulfide from sulfite (NADPH route): step 1/1.</text>
</comment>
<dbReference type="EC" id="1.8.1.2" evidence="15"/>
<keyword evidence="4 15" id="KW-0028">Amino-acid biosynthesis</keyword>
<dbReference type="InterPro" id="IPR045169">
    <property type="entry name" value="NO2/SO3_Rdtase_4Fe4S_prot"/>
</dbReference>
<gene>
    <name evidence="15" type="primary">cysI</name>
    <name evidence="18" type="ORF">SAMN05216241_103225</name>
</gene>
<keyword evidence="11 15" id="KW-0198">Cysteine biosynthesis</keyword>
<evidence type="ECO:0000256" key="5">
    <source>
        <dbReference type="ARBA" id="ARBA00022617"/>
    </source>
</evidence>
<dbReference type="GO" id="GO:0009337">
    <property type="term" value="C:sulfite reductase complex (NADPH)"/>
    <property type="evidence" value="ECO:0007669"/>
    <property type="project" value="InterPro"/>
</dbReference>
<dbReference type="GO" id="GO:0020037">
    <property type="term" value="F:heme binding"/>
    <property type="evidence" value="ECO:0007669"/>
    <property type="project" value="InterPro"/>
</dbReference>
<dbReference type="Gene3D" id="3.90.480.10">
    <property type="entry name" value="Sulfite Reductase Hemoprotein,Domain 2"/>
    <property type="match status" value="1"/>
</dbReference>
<dbReference type="PRINTS" id="PR00397">
    <property type="entry name" value="SIROHAEM"/>
</dbReference>
<dbReference type="NCBIfam" id="TIGR02041">
    <property type="entry name" value="CysI"/>
    <property type="match status" value="1"/>
</dbReference>
<dbReference type="Proteomes" id="UP000199415">
    <property type="component" value="Unassembled WGS sequence"/>
</dbReference>
<dbReference type="PROSITE" id="PS00365">
    <property type="entry name" value="NIR_SIR"/>
    <property type="match status" value="1"/>
</dbReference>
<feature type="domain" description="Nitrite/Sulfite reductase ferredoxin-like" evidence="17">
    <location>
        <begin position="366"/>
        <end position="430"/>
    </location>
</feature>
<dbReference type="STRING" id="1082479.SAMN05216241_103225"/>
<name>A0A1G7Q4B2_9PROT</name>
<comment type="similarity">
    <text evidence="2 15">Belongs to the nitrite and sulfite reductase 4Fe-4S domain family.</text>
</comment>
<proteinExistence type="inferred from homology"/>
<comment type="cofactor">
    <cofactor evidence="15">
        <name>siroheme</name>
        <dbReference type="ChEBI" id="CHEBI:60052"/>
    </cofactor>
    <text evidence="15">Binds 1 siroheme per subunit.</text>
</comment>
<dbReference type="SUPFAM" id="SSF55124">
    <property type="entry name" value="Nitrite/Sulfite reductase N-terminal domain-like"/>
    <property type="match status" value="2"/>
</dbReference>
<dbReference type="InterPro" id="IPR045854">
    <property type="entry name" value="NO2/SO3_Rdtase_4Fe4S_sf"/>
</dbReference>
<feature type="domain" description="Nitrite/Sulfite reductase ferredoxin-like" evidence="17">
    <location>
        <begin position="85"/>
        <end position="145"/>
    </location>
</feature>
<keyword evidence="5 15" id="KW-0349">Heme</keyword>
<dbReference type="UniPathway" id="UPA00140">
    <property type="reaction ID" value="UER00207"/>
</dbReference>
<dbReference type="NCBIfam" id="NF010029">
    <property type="entry name" value="PRK13504.1"/>
    <property type="match status" value="1"/>
</dbReference>
<dbReference type="Gene3D" id="3.30.413.10">
    <property type="entry name" value="Sulfite Reductase Hemoprotein, domain 1"/>
    <property type="match status" value="2"/>
</dbReference>
<dbReference type="GO" id="GO:0051539">
    <property type="term" value="F:4 iron, 4 sulfur cluster binding"/>
    <property type="evidence" value="ECO:0007669"/>
    <property type="project" value="UniProtKB-KW"/>
</dbReference>
<keyword evidence="10 15" id="KW-0411">Iron-sulfur</keyword>
<evidence type="ECO:0000256" key="3">
    <source>
        <dbReference type="ARBA" id="ARBA00022485"/>
    </source>
</evidence>
<evidence type="ECO:0000259" key="17">
    <source>
        <dbReference type="Pfam" id="PF03460"/>
    </source>
</evidence>
<evidence type="ECO:0000256" key="7">
    <source>
        <dbReference type="ARBA" id="ARBA00022857"/>
    </source>
</evidence>
<dbReference type="PANTHER" id="PTHR11493">
    <property type="entry name" value="SULFITE REDUCTASE [NADPH] SUBUNIT BETA-RELATED"/>
    <property type="match status" value="1"/>
</dbReference>
<evidence type="ECO:0000256" key="2">
    <source>
        <dbReference type="ARBA" id="ARBA00010429"/>
    </source>
</evidence>
<keyword evidence="8 15" id="KW-0560">Oxidoreductase</keyword>
<dbReference type="FunFam" id="3.30.413.10:FF:000003">
    <property type="entry name" value="Sulfite reductase [NADPH] hemoprotein beta-component"/>
    <property type="match status" value="1"/>
</dbReference>
<dbReference type="GO" id="GO:0000103">
    <property type="term" value="P:sulfate assimilation"/>
    <property type="evidence" value="ECO:0007669"/>
    <property type="project" value="UniProtKB-UniRule"/>
</dbReference>
<evidence type="ECO:0000256" key="15">
    <source>
        <dbReference type="HAMAP-Rule" id="MF_01540"/>
    </source>
</evidence>
<comment type="catalytic activity">
    <reaction evidence="12 15">
        <text>hydrogen sulfide + 3 NADP(+) + 3 H2O = sulfite + 3 NADPH + 4 H(+)</text>
        <dbReference type="Rhea" id="RHEA:13801"/>
        <dbReference type="ChEBI" id="CHEBI:15377"/>
        <dbReference type="ChEBI" id="CHEBI:15378"/>
        <dbReference type="ChEBI" id="CHEBI:17359"/>
        <dbReference type="ChEBI" id="CHEBI:29919"/>
        <dbReference type="ChEBI" id="CHEBI:57783"/>
        <dbReference type="ChEBI" id="CHEBI:58349"/>
        <dbReference type="EC" id="1.8.1.2"/>
    </reaction>
</comment>
<evidence type="ECO:0000313" key="18">
    <source>
        <dbReference type="EMBL" id="SDF93392.1"/>
    </source>
</evidence>
<comment type="function">
    <text evidence="13 15">Component of the sulfite reductase complex that catalyzes the 6-electron reduction of sulfite to sulfide. This is one of several activities required for the biosynthesis of L-cysteine from sulfate.</text>
</comment>
<dbReference type="InterPro" id="IPR005117">
    <property type="entry name" value="NiRdtase/SiRdtase_haem-b_fer"/>
</dbReference>
<organism evidence="18 19">
    <name type="scientific">Limimonas halophila</name>
    <dbReference type="NCBI Taxonomy" id="1082479"/>
    <lineage>
        <taxon>Bacteria</taxon>
        <taxon>Pseudomonadati</taxon>
        <taxon>Pseudomonadota</taxon>
        <taxon>Alphaproteobacteria</taxon>
        <taxon>Rhodospirillales</taxon>
        <taxon>Rhodovibrionaceae</taxon>
        <taxon>Limimonas</taxon>
    </lineage>
</organism>
<evidence type="ECO:0000256" key="6">
    <source>
        <dbReference type="ARBA" id="ARBA00022723"/>
    </source>
</evidence>
<accession>A0A1G7Q4B2</accession>
<dbReference type="Gene3D" id="3.90.480.20">
    <property type="match status" value="1"/>
</dbReference>
<evidence type="ECO:0000256" key="13">
    <source>
        <dbReference type="ARBA" id="ARBA00057160"/>
    </source>
</evidence>
<dbReference type="InterPro" id="IPR036136">
    <property type="entry name" value="Nit/Sulf_reduc_fer-like_dom_sf"/>
</dbReference>
<dbReference type="OrthoDB" id="9803707at2"/>
<dbReference type="InterPro" id="IPR006066">
    <property type="entry name" value="NO2/SO3_Rdtase_FeS/sirohaem_BS"/>
</dbReference>
<comment type="subunit">
    <text evidence="14 15">Alpha(8)-beta(8). The alpha component is a flavoprotein, the beta component is a hemoprotein.</text>
</comment>
<dbReference type="GO" id="GO:0004783">
    <property type="term" value="F:sulfite reductase (NADPH) activity"/>
    <property type="evidence" value="ECO:0007669"/>
    <property type="project" value="UniProtKB-UniRule"/>
</dbReference>
<dbReference type="GO" id="GO:0046872">
    <property type="term" value="F:metal ion binding"/>
    <property type="evidence" value="ECO:0007669"/>
    <property type="project" value="UniProtKB-KW"/>
</dbReference>
<sequence>MAASDRYNIDRSQDITQPVEELHPNETIKAESNFLRGHIEDSLADPITGSLLGDDHQLTKFHGIYQQDDRDLRDERRRKKLEPAHSFMIRVRLPGGVCQPDQWLKLDELARTHANNTLRLTTRQTFQFHGVLKRDLKATMQGIHAALLDTIAACGDDNRGVMATPLPDYDAVHQQVYPVAKAVSDHLLPRSRAYHEIWLDEEPLHKGAGQVDENEEPIYGKTYLPRKFKIGFAVPPVNDVDIYTQDIGFIAITNGETLEGFNVAVGGGMGRTDNEPSTYPQLGRVIGFCRPDQAVDVAEKIVTIQRDHGNRYDRKVARMKYTIDHHGLDWFVDELQERLGWSLEAAREHPAFETSQDRFGWSQNLDGTWNYTLFVENGRVQDTDSHSMMTGLRELAGMLRGDLRITGNQNLIVAKIPQDQVDAVWEILERHGILAVTDRSHVRRHSMACVAFPTCPLAMAESERYFPHFMTKVENLLAECGLGDTPIVMRMTGCNNGCARPYVAEVGFSGRAPGKYNFYLGGGFHGQRLNKPYMENVDEDTILGELRPMFERYAAEGEAGEAFGDFVIRAGYISAVNDGREFNA</sequence>
<dbReference type="PANTHER" id="PTHR11493:SF47">
    <property type="entry name" value="SULFITE REDUCTASE [NADPH] SUBUNIT BETA"/>
    <property type="match status" value="1"/>
</dbReference>
<dbReference type="GO" id="GO:0070814">
    <property type="term" value="P:hydrogen sulfide biosynthetic process"/>
    <property type="evidence" value="ECO:0007669"/>
    <property type="project" value="UniProtKB-UniRule"/>
</dbReference>
<dbReference type="Pfam" id="PF01077">
    <property type="entry name" value="NIR_SIR"/>
    <property type="match status" value="1"/>
</dbReference>
<comment type="cofactor">
    <cofactor evidence="15">
        <name>[4Fe-4S] cluster</name>
        <dbReference type="ChEBI" id="CHEBI:49883"/>
    </cofactor>
    <text evidence="15">Binds 1 [4Fe-4S] cluster per subunit.</text>
</comment>
<evidence type="ECO:0000256" key="11">
    <source>
        <dbReference type="ARBA" id="ARBA00023192"/>
    </source>
</evidence>
<dbReference type="EMBL" id="FNCE01000003">
    <property type="protein sequence ID" value="SDF93392.1"/>
    <property type="molecule type" value="Genomic_DNA"/>
</dbReference>
<dbReference type="SUPFAM" id="SSF56014">
    <property type="entry name" value="Nitrite and sulphite reductase 4Fe-4S domain-like"/>
    <property type="match status" value="2"/>
</dbReference>
<feature type="binding site" evidence="15">
    <location>
        <position position="449"/>
    </location>
    <ligand>
        <name>[4Fe-4S] cluster</name>
        <dbReference type="ChEBI" id="CHEBI:49883"/>
    </ligand>
</feature>
<keyword evidence="19" id="KW-1185">Reference proteome</keyword>